<dbReference type="STRING" id="313367.JSE7799_02111"/>
<proteinExistence type="predicted"/>
<reference evidence="3 4" key="1">
    <citation type="submission" date="2015-09" db="EMBL/GenBank/DDBJ databases">
        <authorList>
            <person name="Jackson K.R."/>
            <person name="Lunt B.L."/>
            <person name="Fisher J.N.B."/>
            <person name="Gardner A.V."/>
            <person name="Bailey M.E."/>
            <person name="Deus L.M."/>
            <person name="Earl A.S."/>
            <person name="Gibby P.D."/>
            <person name="Hartmann K.A."/>
            <person name="Liu J.E."/>
            <person name="Manci A.M."/>
            <person name="Nielsen D.A."/>
            <person name="Solomon M.B."/>
            <person name="Breakwell D.P."/>
            <person name="Burnett S.H."/>
            <person name="Grose J.H."/>
        </authorList>
    </citation>
    <scope>NUCLEOTIDE SEQUENCE [LARGE SCALE GENOMIC DNA]</scope>
    <source>
        <strain evidence="3 4">CECT 7799</strain>
    </source>
</reference>
<name>A0A0M7BDM7_9RHOB</name>
<keyword evidence="4" id="KW-1185">Reference proteome</keyword>
<dbReference type="NCBIfam" id="NF033542">
    <property type="entry name" value="transpos_IS110"/>
    <property type="match status" value="1"/>
</dbReference>
<sequence>MKDTMIGVDLAKSVFQLHGASMAGHLKFRKKVTRVQFRQFMSKHEPAVVVMEACGSASYWAREMVKLGHEVRLIAPQYVRPFVKRQKNDAADTEAIVVAAQRPEMRFVEPKSEDQQACAVLFRARERLLYQRTEIVNTLRSVLYEYGHVFPKGIAHLKRIEAVLDDPASDLPVLVRDECHDLLEQISEQTTRIEAKTAKARNLAGTNDAARRLQTMPGVGPQTARAISAFAPPMDSFKRGRDFAAWLGLVPRQHTSGGKERLGRISKAGQTDIRYLLIIGAMSRLTVLARKSIPEGSWLARLLHRKPLMLVAIALANKMAKAIWAMMTKKEDYRDPARAVSA</sequence>
<dbReference type="AlphaFoldDB" id="A0A0M7BDM7"/>
<dbReference type="OrthoDB" id="8261795at2"/>
<dbReference type="GO" id="GO:0003677">
    <property type="term" value="F:DNA binding"/>
    <property type="evidence" value="ECO:0007669"/>
    <property type="project" value="InterPro"/>
</dbReference>
<accession>A0A0M7BDM7</accession>
<dbReference type="Pfam" id="PF01548">
    <property type="entry name" value="DEDD_Tnp_IS110"/>
    <property type="match status" value="1"/>
</dbReference>
<gene>
    <name evidence="3" type="ORF">JSE7799_02111</name>
</gene>
<dbReference type="GO" id="GO:0004803">
    <property type="term" value="F:transposase activity"/>
    <property type="evidence" value="ECO:0007669"/>
    <property type="project" value="InterPro"/>
</dbReference>
<dbReference type="InterPro" id="IPR047650">
    <property type="entry name" value="Transpos_IS110"/>
</dbReference>
<feature type="domain" description="Transposase IS116/IS110/IS902 C-terminal" evidence="2">
    <location>
        <begin position="210"/>
        <end position="285"/>
    </location>
</feature>
<dbReference type="InterPro" id="IPR003346">
    <property type="entry name" value="Transposase_20"/>
</dbReference>
<dbReference type="Proteomes" id="UP000049455">
    <property type="component" value="Unassembled WGS sequence"/>
</dbReference>
<dbReference type="EMBL" id="CYPR01000141">
    <property type="protein sequence ID" value="CUH39386.1"/>
    <property type="molecule type" value="Genomic_DNA"/>
</dbReference>
<dbReference type="RefSeq" id="WP_055663584.1">
    <property type="nucleotide sequence ID" value="NZ_CYPR01000141.1"/>
</dbReference>
<dbReference type="GO" id="GO:0006313">
    <property type="term" value="P:DNA transposition"/>
    <property type="evidence" value="ECO:0007669"/>
    <property type="project" value="InterPro"/>
</dbReference>
<protein>
    <submittedName>
        <fullName evidence="3">Transposase IS116/IS110/IS902 family protein</fullName>
    </submittedName>
</protein>
<evidence type="ECO:0000313" key="3">
    <source>
        <dbReference type="EMBL" id="CUH39386.1"/>
    </source>
</evidence>
<feature type="domain" description="Transposase IS110-like N-terminal" evidence="1">
    <location>
        <begin position="6"/>
        <end position="146"/>
    </location>
</feature>
<dbReference type="InterPro" id="IPR002525">
    <property type="entry name" value="Transp_IS110-like_N"/>
</dbReference>
<evidence type="ECO:0000259" key="1">
    <source>
        <dbReference type="Pfam" id="PF01548"/>
    </source>
</evidence>
<dbReference type="PANTHER" id="PTHR33055:SF3">
    <property type="entry name" value="PUTATIVE TRANSPOSASE FOR IS117-RELATED"/>
    <property type="match status" value="1"/>
</dbReference>
<evidence type="ECO:0000259" key="2">
    <source>
        <dbReference type="Pfam" id="PF02371"/>
    </source>
</evidence>
<dbReference type="PANTHER" id="PTHR33055">
    <property type="entry name" value="TRANSPOSASE FOR INSERTION SEQUENCE ELEMENT IS1111A"/>
    <property type="match status" value="1"/>
</dbReference>
<organism evidence="3 4">
    <name type="scientific">Jannaschia seosinensis</name>
    <dbReference type="NCBI Taxonomy" id="313367"/>
    <lineage>
        <taxon>Bacteria</taxon>
        <taxon>Pseudomonadati</taxon>
        <taxon>Pseudomonadota</taxon>
        <taxon>Alphaproteobacteria</taxon>
        <taxon>Rhodobacterales</taxon>
        <taxon>Roseobacteraceae</taxon>
        <taxon>Jannaschia</taxon>
    </lineage>
</organism>
<evidence type="ECO:0000313" key="4">
    <source>
        <dbReference type="Proteomes" id="UP000049455"/>
    </source>
</evidence>
<dbReference type="Pfam" id="PF02371">
    <property type="entry name" value="Transposase_20"/>
    <property type="match status" value="1"/>
</dbReference>